<feature type="domain" description="GST N-terminal" evidence="1">
    <location>
        <begin position="20"/>
        <end position="90"/>
    </location>
</feature>
<evidence type="ECO:0000313" key="4">
    <source>
        <dbReference type="Proteomes" id="UP001303760"/>
    </source>
</evidence>
<dbReference type="Gene3D" id="3.40.30.10">
    <property type="entry name" value="Glutaredoxin"/>
    <property type="match status" value="1"/>
</dbReference>
<feature type="domain" description="Glutathione S-transferase UstS-like C-terminal" evidence="2">
    <location>
        <begin position="108"/>
        <end position="209"/>
    </location>
</feature>
<dbReference type="InterPro" id="IPR036249">
    <property type="entry name" value="Thioredoxin-like_sf"/>
</dbReference>
<evidence type="ECO:0000259" key="2">
    <source>
        <dbReference type="Pfam" id="PF22041"/>
    </source>
</evidence>
<dbReference type="EMBL" id="MU860309">
    <property type="protein sequence ID" value="KAK4234981.1"/>
    <property type="molecule type" value="Genomic_DNA"/>
</dbReference>
<evidence type="ECO:0000313" key="3">
    <source>
        <dbReference type="EMBL" id="KAK4234981.1"/>
    </source>
</evidence>
<organism evidence="3 4">
    <name type="scientific">Achaetomium macrosporum</name>
    <dbReference type="NCBI Taxonomy" id="79813"/>
    <lineage>
        <taxon>Eukaryota</taxon>
        <taxon>Fungi</taxon>
        <taxon>Dikarya</taxon>
        <taxon>Ascomycota</taxon>
        <taxon>Pezizomycotina</taxon>
        <taxon>Sordariomycetes</taxon>
        <taxon>Sordariomycetidae</taxon>
        <taxon>Sordariales</taxon>
        <taxon>Chaetomiaceae</taxon>
        <taxon>Achaetomium</taxon>
    </lineage>
</organism>
<evidence type="ECO:0008006" key="5">
    <source>
        <dbReference type="Google" id="ProtNLM"/>
    </source>
</evidence>
<proteinExistence type="predicted"/>
<dbReference type="InterPro" id="IPR004045">
    <property type="entry name" value="Glutathione_S-Trfase_N"/>
</dbReference>
<dbReference type="Pfam" id="PF13409">
    <property type="entry name" value="GST_N_2"/>
    <property type="match status" value="1"/>
</dbReference>
<dbReference type="CDD" id="cd03038">
    <property type="entry name" value="GST_N_etherase_LigE"/>
    <property type="match status" value="1"/>
</dbReference>
<keyword evidence="4" id="KW-1185">Reference proteome</keyword>
<comment type="caution">
    <text evidence="3">The sequence shown here is derived from an EMBL/GenBank/DDBJ whole genome shotgun (WGS) entry which is preliminary data.</text>
</comment>
<protein>
    <recommendedName>
        <fullName evidence="5">GST N-terminal domain-containing protein</fullName>
    </recommendedName>
</protein>
<dbReference type="Pfam" id="PF22041">
    <property type="entry name" value="GST_C_7"/>
    <property type="match status" value="1"/>
</dbReference>
<reference evidence="3" key="2">
    <citation type="submission" date="2023-05" db="EMBL/GenBank/DDBJ databases">
        <authorList>
            <consortium name="Lawrence Berkeley National Laboratory"/>
            <person name="Steindorff A."/>
            <person name="Hensen N."/>
            <person name="Bonometti L."/>
            <person name="Westerberg I."/>
            <person name="Brannstrom I.O."/>
            <person name="Guillou S."/>
            <person name="Cros-Aarteil S."/>
            <person name="Calhoun S."/>
            <person name="Haridas S."/>
            <person name="Kuo A."/>
            <person name="Mondo S."/>
            <person name="Pangilinan J."/>
            <person name="Riley R."/>
            <person name="Labutti K."/>
            <person name="Andreopoulos B."/>
            <person name="Lipzen A."/>
            <person name="Chen C."/>
            <person name="Yanf M."/>
            <person name="Daum C."/>
            <person name="Ng V."/>
            <person name="Clum A."/>
            <person name="Ohm R."/>
            <person name="Martin F."/>
            <person name="Silar P."/>
            <person name="Natvig D."/>
            <person name="Lalanne C."/>
            <person name="Gautier V."/>
            <person name="Ament-Velasquez S.L."/>
            <person name="Kruys A."/>
            <person name="Hutchinson M.I."/>
            <person name="Powell A.J."/>
            <person name="Barry K."/>
            <person name="Miller A.N."/>
            <person name="Grigoriev I.V."/>
            <person name="Debuchy R."/>
            <person name="Gladieux P."/>
            <person name="Thoren M.H."/>
            <person name="Johannesson H."/>
        </authorList>
    </citation>
    <scope>NUCLEOTIDE SEQUENCE</scope>
    <source>
        <strain evidence="3">CBS 532.94</strain>
    </source>
</reference>
<dbReference type="AlphaFoldDB" id="A0AAN7C406"/>
<evidence type="ECO:0000259" key="1">
    <source>
        <dbReference type="Pfam" id="PF13409"/>
    </source>
</evidence>
<dbReference type="SUPFAM" id="SSF52833">
    <property type="entry name" value="Thioredoxin-like"/>
    <property type="match status" value="1"/>
</dbReference>
<dbReference type="SUPFAM" id="SSF47616">
    <property type="entry name" value="GST C-terminal domain-like"/>
    <property type="match status" value="1"/>
</dbReference>
<dbReference type="Gene3D" id="1.20.1050.10">
    <property type="match status" value="1"/>
</dbReference>
<sequence length="243" mass="28020">MASEQIVFFDLPSKPPNSCWSLNPWKTRLLLNYKGLDYRTEWLEYPELKGRFEKYVPAQEGTMPYTIPTILLPSGEYVMDSKKIALRLESLYPSPPLRLDAPALAKLEEIMAKRFFPPMRPIVLDRVPKRILNDASIPYWIRTRSEMVGMPLEQFCAQHSHEECLAKAEPAIKEVTALLEENGGPFFLGKEVSYVDFVWAGNLFFWKRNGEDVFEELLKRSGNAEAHRKLLEGVAPWAKRDAE</sequence>
<dbReference type="InterPro" id="IPR054416">
    <property type="entry name" value="GST_UstS-like_C"/>
</dbReference>
<dbReference type="Proteomes" id="UP001303760">
    <property type="component" value="Unassembled WGS sequence"/>
</dbReference>
<accession>A0AAN7C406</accession>
<dbReference type="InterPro" id="IPR036282">
    <property type="entry name" value="Glutathione-S-Trfase_C_sf"/>
</dbReference>
<reference evidence="3" key="1">
    <citation type="journal article" date="2023" name="Mol. Phylogenet. Evol.">
        <title>Genome-scale phylogeny and comparative genomics of the fungal order Sordariales.</title>
        <authorList>
            <person name="Hensen N."/>
            <person name="Bonometti L."/>
            <person name="Westerberg I."/>
            <person name="Brannstrom I.O."/>
            <person name="Guillou S."/>
            <person name="Cros-Aarteil S."/>
            <person name="Calhoun S."/>
            <person name="Haridas S."/>
            <person name="Kuo A."/>
            <person name="Mondo S."/>
            <person name="Pangilinan J."/>
            <person name="Riley R."/>
            <person name="LaButti K."/>
            <person name="Andreopoulos B."/>
            <person name="Lipzen A."/>
            <person name="Chen C."/>
            <person name="Yan M."/>
            <person name="Daum C."/>
            <person name="Ng V."/>
            <person name="Clum A."/>
            <person name="Steindorff A."/>
            <person name="Ohm R.A."/>
            <person name="Martin F."/>
            <person name="Silar P."/>
            <person name="Natvig D.O."/>
            <person name="Lalanne C."/>
            <person name="Gautier V."/>
            <person name="Ament-Velasquez S.L."/>
            <person name="Kruys A."/>
            <person name="Hutchinson M.I."/>
            <person name="Powell A.J."/>
            <person name="Barry K."/>
            <person name="Miller A.N."/>
            <person name="Grigoriev I.V."/>
            <person name="Debuchy R."/>
            <person name="Gladieux P."/>
            <person name="Hiltunen Thoren M."/>
            <person name="Johannesson H."/>
        </authorList>
    </citation>
    <scope>NUCLEOTIDE SEQUENCE</scope>
    <source>
        <strain evidence="3">CBS 532.94</strain>
    </source>
</reference>
<gene>
    <name evidence="3" type="ORF">C8A03DRAFT_37196</name>
</gene>
<name>A0AAN7C406_9PEZI</name>